<protein>
    <submittedName>
        <fullName evidence="2">Uncharacterized protein</fullName>
    </submittedName>
</protein>
<evidence type="ECO:0000256" key="1">
    <source>
        <dbReference type="SAM" id="MobiDB-lite"/>
    </source>
</evidence>
<dbReference type="Proteomes" id="UP000573603">
    <property type="component" value="Unassembled WGS sequence"/>
</dbReference>
<dbReference type="AlphaFoldDB" id="A0A8H5E471"/>
<dbReference type="EMBL" id="JABEVY010000148">
    <property type="protein sequence ID" value="KAF5246694.1"/>
    <property type="molecule type" value="Genomic_DNA"/>
</dbReference>
<evidence type="ECO:0000313" key="3">
    <source>
        <dbReference type="Proteomes" id="UP000573603"/>
    </source>
</evidence>
<accession>A0A8H5E471</accession>
<gene>
    <name evidence="2" type="ORF">FANTH_6764</name>
</gene>
<organism evidence="2 3">
    <name type="scientific">Fusarium anthophilum</name>
    <dbReference type="NCBI Taxonomy" id="48485"/>
    <lineage>
        <taxon>Eukaryota</taxon>
        <taxon>Fungi</taxon>
        <taxon>Dikarya</taxon>
        <taxon>Ascomycota</taxon>
        <taxon>Pezizomycotina</taxon>
        <taxon>Sordariomycetes</taxon>
        <taxon>Hypocreomycetidae</taxon>
        <taxon>Hypocreales</taxon>
        <taxon>Nectriaceae</taxon>
        <taxon>Fusarium</taxon>
        <taxon>Fusarium fujikuroi species complex</taxon>
    </lineage>
</organism>
<keyword evidence="3" id="KW-1185">Reference proteome</keyword>
<name>A0A8H5E471_9HYPO</name>
<reference evidence="2 3" key="1">
    <citation type="journal article" date="2020" name="BMC Genomics">
        <title>Correction to: Identification and distribution of gene clusters required for synthesis of sphingolipid metabolism inhibitors in diverse species of the filamentous fungus Fusarium.</title>
        <authorList>
            <person name="Kim H.S."/>
            <person name="Lohmar J.M."/>
            <person name="Busman M."/>
            <person name="Brown D.W."/>
            <person name="Naumann T.A."/>
            <person name="Divon H.H."/>
            <person name="Lysoe E."/>
            <person name="Uhlig S."/>
            <person name="Proctor R.H."/>
        </authorList>
    </citation>
    <scope>NUCLEOTIDE SEQUENCE [LARGE SCALE GENOMIC DNA]</scope>
    <source>
        <strain evidence="2 3">NRRL 25214</strain>
    </source>
</reference>
<feature type="region of interest" description="Disordered" evidence="1">
    <location>
        <begin position="1"/>
        <end position="20"/>
    </location>
</feature>
<proteinExistence type="predicted"/>
<comment type="caution">
    <text evidence="2">The sequence shown here is derived from an EMBL/GenBank/DDBJ whole genome shotgun (WGS) entry which is preliminary data.</text>
</comment>
<evidence type="ECO:0000313" key="2">
    <source>
        <dbReference type="EMBL" id="KAF5246694.1"/>
    </source>
</evidence>
<sequence>MADQAHTLDPSGDHPMNFPAMSQGKFENAINRACEAAINKALNGLHEHISNVIAAQVAAQLQEVMRTPLEK</sequence>